<dbReference type="Proteomes" id="UP000275024">
    <property type="component" value="Unassembled WGS sequence"/>
</dbReference>
<comment type="caution">
    <text evidence="1">The sequence shown here is derived from an EMBL/GenBank/DDBJ whole genome shotgun (WGS) entry which is preliminary data.</text>
</comment>
<proteinExistence type="predicted"/>
<keyword evidence="3" id="KW-1185">Reference proteome</keyword>
<name>A0A3A9WF55_9ACTN</name>
<dbReference type="RefSeq" id="WP_120696203.1">
    <property type="nucleotide sequence ID" value="NZ_RBDX01000004.1"/>
</dbReference>
<gene>
    <name evidence="2" type="ORF">D7318_08120</name>
    <name evidence="1" type="ORF">D7319_07265</name>
</gene>
<accession>A0A3A9WF55</accession>
<dbReference type="EMBL" id="RBDX01000004">
    <property type="protein sequence ID" value="RKN10933.1"/>
    <property type="molecule type" value="Genomic_DNA"/>
</dbReference>
<protein>
    <submittedName>
        <fullName evidence="1">Uncharacterized protein</fullName>
    </submittedName>
</protein>
<organism evidence="1 4">
    <name type="scientific">Streptomyces radicis</name>
    <dbReference type="NCBI Taxonomy" id="1750517"/>
    <lineage>
        <taxon>Bacteria</taxon>
        <taxon>Bacillati</taxon>
        <taxon>Actinomycetota</taxon>
        <taxon>Actinomycetes</taxon>
        <taxon>Kitasatosporales</taxon>
        <taxon>Streptomycetaceae</taxon>
        <taxon>Streptomyces</taxon>
    </lineage>
</organism>
<dbReference type="AlphaFoldDB" id="A0A3A9WF55"/>
<reference evidence="3 4" key="1">
    <citation type="submission" date="2018-09" db="EMBL/GenBank/DDBJ databases">
        <title>Streptomyces sp. nov. DS1-2, an endophytic actinomycete isolated from roots of Dendrobium scabrilingue.</title>
        <authorList>
            <person name="Kuncharoen N."/>
            <person name="Kudo T."/>
            <person name="Ohkuma M."/>
            <person name="Yuki M."/>
            <person name="Tanasupawat S."/>
        </authorList>
    </citation>
    <scope>NUCLEOTIDE SEQUENCE [LARGE SCALE GENOMIC DNA]</scope>
    <source>
        <strain evidence="1 4">AZ1-7</strain>
        <strain evidence="2 3">DS1-2</strain>
    </source>
</reference>
<sequence>MTVARLPADLAALPRLREDDAGQAPPTLLPVTSTSCAAASAALGAARAVAWVADVIGPIRPSD</sequence>
<dbReference type="Proteomes" id="UP000268652">
    <property type="component" value="Unassembled WGS sequence"/>
</dbReference>
<evidence type="ECO:0000313" key="3">
    <source>
        <dbReference type="Proteomes" id="UP000268652"/>
    </source>
</evidence>
<evidence type="ECO:0000313" key="4">
    <source>
        <dbReference type="Proteomes" id="UP000275024"/>
    </source>
</evidence>
<dbReference type="EMBL" id="RBDY01000004">
    <property type="protein sequence ID" value="RKN25196.1"/>
    <property type="molecule type" value="Genomic_DNA"/>
</dbReference>
<evidence type="ECO:0000313" key="2">
    <source>
        <dbReference type="EMBL" id="RKN25196.1"/>
    </source>
</evidence>
<evidence type="ECO:0000313" key="1">
    <source>
        <dbReference type="EMBL" id="RKN10933.1"/>
    </source>
</evidence>